<evidence type="ECO:0000313" key="2">
    <source>
        <dbReference type="EMBL" id="SJZ55292.1"/>
    </source>
</evidence>
<dbReference type="AlphaFoldDB" id="A0A1T4LKK3"/>
<dbReference type="Gene3D" id="3.40.710.10">
    <property type="entry name" value="DD-peptidase/beta-lactamase superfamily"/>
    <property type="match status" value="1"/>
</dbReference>
<feature type="domain" description="Penicillin-binding protein transpeptidase" evidence="1">
    <location>
        <begin position="205"/>
        <end position="493"/>
    </location>
</feature>
<sequence length="500" mass="55297">MYKRILSFSLAVCLLFSGICGRIGYIIFSKNYLVSGGKNSYSVTIDHKQPTVYYRSGIVATNNAHKYIAVIRPNPRSIGELEKLFSKSEQKEIINELKNGKPVVRLLDEYPSETLKSIKVYKRYDDDNNLHQIIAKQSNGLLNHTGEGIGKSTAIFSIDANGRLLDGDSGKVENVNYDSPEGYVLSIDKKIQQIAIDASSKMKSGCVVVMNTDDHSILACVNKPFDSYIIKAFRQYSVGSVFKIVVAVCALESNVQINYNCNGSIKVGDTEYSCQNNHIHMAQNLKQALANSCNCYFVNLANVLGSEKLLDTCNKLGFNDFTELFADWKIENGNLPTEYELLSKGELSLFGFGQGKLTASPLQIASVICTVADDGRFAQPKLVMSNVNDKNEKYNVAYPPKKKVLKQNTCNKLIEYMRYVVTNGTAHIIMHGDKGSAGKTATAQTGQYENGVEKLNTWFVGLYPYDEPKYAIVIMTENGKSGAGDCCPIFSTIVEQLGKM</sequence>
<keyword evidence="3" id="KW-1185">Reference proteome</keyword>
<protein>
    <submittedName>
        <fullName evidence="2">Penicillin-binding protein 2</fullName>
    </submittedName>
</protein>
<accession>A0A1T4LKK3</accession>
<dbReference type="GO" id="GO:0071555">
    <property type="term" value="P:cell wall organization"/>
    <property type="evidence" value="ECO:0007669"/>
    <property type="project" value="TreeGrafter"/>
</dbReference>
<dbReference type="InterPro" id="IPR050515">
    <property type="entry name" value="Beta-lactam/transpept"/>
</dbReference>
<dbReference type="Pfam" id="PF00905">
    <property type="entry name" value="Transpeptidase"/>
    <property type="match status" value="1"/>
</dbReference>
<dbReference type="OrthoDB" id="9804124at2"/>
<dbReference type="EMBL" id="FUWW01000008">
    <property type="protein sequence ID" value="SJZ55292.1"/>
    <property type="molecule type" value="Genomic_DNA"/>
</dbReference>
<proteinExistence type="predicted"/>
<dbReference type="GO" id="GO:0008658">
    <property type="term" value="F:penicillin binding"/>
    <property type="evidence" value="ECO:0007669"/>
    <property type="project" value="InterPro"/>
</dbReference>
<gene>
    <name evidence="2" type="ORF">SAMN02745114_00944</name>
</gene>
<dbReference type="InterPro" id="IPR001460">
    <property type="entry name" value="PCN-bd_Tpept"/>
</dbReference>
<evidence type="ECO:0000313" key="3">
    <source>
        <dbReference type="Proteomes" id="UP000190657"/>
    </source>
</evidence>
<organism evidence="2 3">
    <name type="scientific">Eubacterium coprostanoligenes</name>
    <dbReference type="NCBI Taxonomy" id="290054"/>
    <lineage>
        <taxon>Bacteria</taxon>
        <taxon>Bacillati</taxon>
        <taxon>Bacillota</taxon>
        <taxon>Clostridia</taxon>
        <taxon>Eubacteriales</taxon>
        <taxon>Eubacteriaceae</taxon>
        <taxon>Eubacterium</taxon>
    </lineage>
</organism>
<dbReference type="STRING" id="290054.SAMN02745114_00944"/>
<name>A0A1T4LKK3_9FIRM</name>
<dbReference type="PANTHER" id="PTHR30627">
    <property type="entry name" value="PEPTIDOGLYCAN D,D-TRANSPEPTIDASE"/>
    <property type="match status" value="1"/>
</dbReference>
<dbReference type="SUPFAM" id="SSF56601">
    <property type="entry name" value="beta-lactamase/transpeptidase-like"/>
    <property type="match status" value="1"/>
</dbReference>
<reference evidence="2 3" key="1">
    <citation type="submission" date="2017-02" db="EMBL/GenBank/DDBJ databases">
        <authorList>
            <person name="Peterson S.W."/>
        </authorList>
    </citation>
    <scope>NUCLEOTIDE SEQUENCE [LARGE SCALE GENOMIC DNA]</scope>
    <source>
        <strain evidence="2 3">ATCC 51222</strain>
    </source>
</reference>
<dbReference type="RefSeq" id="WP_078768434.1">
    <property type="nucleotide sequence ID" value="NZ_FUWW01000008.1"/>
</dbReference>
<dbReference type="GO" id="GO:0005886">
    <property type="term" value="C:plasma membrane"/>
    <property type="evidence" value="ECO:0007669"/>
    <property type="project" value="TreeGrafter"/>
</dbReference>
<dbReference type="InterPro" id="IPR012338">
    <property type="entry name" value="Beta-lactam/transpept-like"/>
</dbReference>
<dbReference type="Proteomes" id="UP000190657">
    <property type="component" value="Unassembled WGS sequence"/>
</dbReference>
<evidence type="ECO:0000259" key="1">
    <source>
        <dbReference type="Pfam" id="PF00905"/>
    </source>
</evidence>